<gene>
    <name evidence="2" type="ORF">NAV_LOCUS9400</name>
</gene>
<feature type="region of interest" description="Disordered" evidence="1">
    <location>
        <begin position="115"/>
        <end position="150"/>
    </location>
</feature>
<dbReference type="AlphaFoldDB" id="A0A498SRX7"/>
<evidence type="ECO:0000313" key="3">
    <source>
        <dbReference type="Proteomes" id="UP000276991"/>
    </source>
</evidence>
<proteinExistence type="predicted"/>
<keyword evidence="3" id="KW-1185">Reference proteome</keyword>
<protein>
    <submittedName>
        <fullName evidence="2">Uncharacterized protein</fullName>
    </submittedName>
</protein>
<name>A0A498SRX7_ACAVI</name>
<dbReference type="OrthoDB" id="433924at2759"/>
<reference evidence="2 3" key="1">
    <citation type="submission" date="2018-08" db="EMBL/GenBank/DDBJ databases">
        <authorList>
            <person name="Laetsch R D."/>
            <person name="Stevens L."/>
            <person name="Kumar S."/>
            <person name="Blaxter L. M."/>
        </authorList>
    </citation>
    <scope>NUCLEOTIDE SEQUENCE [LARGE SCALE GENOMIC DNA]</scope>
</reference>
<dbReference type="EMBL" id="UPTC01003771">
    <property type="protein sequence ID" value="VBB34609.1"/>
    <property type="molecule type" value="Genomic_DNA"/>
</dbReference>
<dbReference type="Proteomes" id="UP000276991">
    <property type="component" value="Unassembled WGS sequence"/>
</dbReference>
<evidence type="ECO:0000313" key="2">
    <source>
        <dbReference type="EMBL" id="VBB34609.1"/>
    </source>
</evidence>
<organism evidence="2 3">
    <name type="scientific">Acanthocheilonema viteae</name>
    <name type="common">Filarial nematode worm</name>
    <name type="synonym">Dipetalonema viteae</name>
    <dbReference type="NCBI Taxonomy" id="6277"/>
    <lineage>
        <taxon>Eukaryota</taxon>
        <taxon>Metazoa</taxon>
        <taxon>Ecdysozoa</taxon>
        <taxon>Nematoda</taxon>
        <taxon>Chromadorea</taxon>
        <taxon>Rhabditida</taxon>
        <taxon>Spirurina</taxon>
        <taxon>Spiruromorpha</taxon>
        <taxon>Filarioidea</taxon>
        <taxon>Onchocercidae</taxon>
        <taxon>Acanthocheilonema</taxon>
    </lineage>
</organism>
<feature type="non-terminal residue" evidence="2">
    <location>
        <position position="1"/>
    </location>
</feature>
<sequence>LLHCIVMGSRDSVVAFMLHKSFLRAVGPWLPRLSDLNAGAKKGLGLAFENLDHSSTSWRTAPGIELSVFSPRNTKEKALGWKSSTKFYGRKSLPTWEPAKRINAQVPLIVEAYEKQKQKGPANDKSGETNTEPLEGTAKNGAQSSKRTHNSKKIKIVGVVRDNGRNVKNSTLLVENQCSGEQWCMRYEDIKRDYSIELIDFFEECVSGFT</sequence>
<accession>A0A498SRX7</accession>
<evidence type="ECO:0000256" key="1">
    <source>
        <dbReference type="SAM" id="MobiDB-lite"/>
    </source>
</evidence>